<evidence type="ECO:0000313" key="3">
    <source>
        <dbReference type="EMBL" id="CAN68662.1"/>
    </source>
</evidence>
<dbReference type="Pfam" id="PF00078">
    <property type="entry name" value="RVT_1"/>
    <property type="match status" value="1"/>
</dbReference>
<accession>A5C5D4</accession>
<feature type="domain" description="Integrase catalytic" evidence="2">
    <location>
        <begin position="437"/>
        <end position="551"/>
    </location>
</feature>
<dbReference type="EMBL" id="AM482924">
    <property type="protein sequence ID" value="CAN68662.1"/>
    <property type="molecule type" value="Genomic_DNA"/>
</dbReference>
<reference evidence="3" key="1">
    <citation type="journal article" date="2007" name="PLoS ONE">
        <title>The first genome sequence of an elite grapevine cultivar (Pinot noir Vitis vinifera L.): coping with a highly heterozygous genome.</title>
        <authorList>
            <person name="Velasco R."/>
            <person name="Zharkikh A."/>
            <person name="Troggio M."/>
            <person name="Cartwright D.A."/>
            <person name="Cestaro A."/>
            <person name="Pruss D."/>
            <person name="Pindo M."/>
            <person name="FitzGerald L.M."/>
            <person name="Vezzulli S."/>
            <person name="Reid J."/>
            <person name="Malacarne G."/>
            <person name="Iliev D."/>
            <person name="Coppola G."/>
            <person name="Wardell B."/>
            <person name="Micheletti D."/>
            <person name="Macalma T."/>
            <person name="Facci M."/>
            <person name="Mitchell J.T."/>
            <person name="Perazzolli M."/>
            <person name="Eldredge G."/>
            <person name="Gatto P."/>
            <person name="Oyzerski R."/>
            <person name="Moretto M."/>
            <person name="Gutin N."/>
            <person name="Stefanini M."/>
            <person name="Chen Y."/>
            <person name="Segala C."/>
            <person name="Davenport C."/>
            <person name="Dematte L."/>
            <person name="Mraz A."/>
            <person name="Battilana J."/>
            <person name="Stormo K."/>
            <person name="Costa F."/>
            <person name="Tao Q."/>
            <person name="Si-Ammour A."/>
            <person name="Harkins T."/>
            <person name="Lackey A."/>
            <person name="Perbost C."/>
            <person name="Taillon B."/>
            <person name="Stella A."/>
            <person name="Solovyev V."/>
            <person name="Fawcett J.A."/>
            <person name="Sterck L."/>
            <person name="Vandepoele K."/>
            <person name="Grando S.M."/>
            <person name="Toppo S."/>
            <person name="Moser C."/>
            <person name="Lanchbury J."/>
            <person name="Bogden R."/>
            <person name="Skolnick M."/>
            <person name="Sgaramella V."/>
            <person name="Bhatnagar S.K."/>
            <person name="Fontana P."/>
            <person name="Gutin A."/>
            <person name="Van de Peer Y."/>
            <person name="Salamini F."/>
            <person name="Viola R."/>
        </authorList>
    </citation>
    <scope>NUCLEOTIDE SEQUENCE</scope>
</reference>
<evidence type="ECO:0000259" key="2">
    <source>
        <dbReference type="PROSITE" id="PS50994"/>
    </source>
</evidence>
<dbReference type="InterPro" id="IPR043128">
    <property type="entry name" value="Rev_trsase/Diguanyl_cyclase"/>
</dbReference>
<dbReference type="GO" id="GO:0015074">
    <property type="term" value="P:DNA integration"/>
    <property type="evidence" value="ECO:0007669"/>
    <property type="project" value="InterPro"/>
</dbReference>
<dbReference type="PANTHER" id="PTHR37984">
    <property type="entry name" value="PROTEIN CBG26694"/>
    <property type="match status" value="1"/>
</dbReference>
<organism evidence="3">
    <name type="scientific">Vitis vinifera</name>
    <name type="common">Grape</name>
    <dbReference type="NCBI Taxonomy" id="29760"/>
    <lineage>
        <taxon>Eukaryota</taxon>
        <taxon>Viridiplantae</taxon>
        <taxon>Streptophyta</taxon>
        <taxon>Embryophyta</taxon>
        <taxon>Tracheophyta</taxon>
        <taxon>Spermatophyta</taxon>
        <taxon>Magnoliopsida</taxon>
        <taxon>eudicotyledons</taxon>
        <taxon>Gunneridae</taxon>
        <taxon>Pentapetalae</taxon>
        <taxon>rosids</taxon>
        <taxon>Vitales</taxon>
        <taxon>Vitaceae</taxon>
        <taxon>Viteae</taxon>
        <taxon>Vitis</taxon>
    </lineage>
</organism>
<dbReference type="SUPFAM" id="SSF56672">
    <property type="entry name" value="DNA/RNA polymerases"/>
    <property type="match status" value="1"/>
</dbReference>
<dbReference type="CDD" id="cd01647">
    <property type="entry name" value="RT_LTR"/>
    <property type="match status" value="1"/>
</dbReference>
<dbReference type="InterPro" id="IPR043502">
    <property type="entry name" value="DNA/RNA_pol_sf"/>
</dbReference>
<protein>
    <recommendedName>
        <fullName evidence="4">Transposon Ty3-I Gag-Pol polyprotein</fullName>
    </recommendedName>
</protein>
<dbReference type="SUPFAM" id="SSF53098">
    <property type="entry name" value="Ribonuclease H-like"/>
    <property type="match status" value="1"/>
</dbReference>
<dbReference type="PANTHER" id="PTHR37984:SF5">
    <property type="entry name" value="PROTEIN NYNRIN-LIKE"/>
    <property type="match status" value="1"/>
</dbReference>
<name>A5C5D4_VITVI</name>
<dbReference type="AlphaFoldDB" id="A5C5D4"/>
<evidence type="ECO:0008006" key="4">
    <source>
        <dbReference type="Google" id="ProtNLM"/>
    </source>
</evidence>
<dbReference type="Gene3D" id="3.10.10.10">
    <property type="entry name" value="HIV Type 1 Reverse Transcriptase, subunit A, domain 1"/>
    <property type="match status" value="1"/>
</dbReference>
<dbReference type="GO" id="GO:0003676">
    <property type="term" value="F:nucleic acid binding"/>
    <property type="evidence" value="ECO:0007669"/>
    <property type="project" value="InterPro"/>
</dbReference>
<dbReference type="Gene3D" id="3.30.420.10">
    <property type="entry name" value="Ribonuclease H-like superfamily/Ribonuclease H"/>
    <property type="match status" value="1"/>
</dbReference>
<evidence type="ECO:0000259" key="1">
    <source>
        <dbReference type="PROSITE" id="PS50878"/>
    </source>
</evidence>
<dbReference type="PROSITE" id="PS50994">
    <property type="entry name" value="INTEGRASE"/>
    <property type="match status" value="1"/>
</dbReference>
<dbReference type="InterPro" id="IPR012337">
    <property type="entry name" value="RNaseH-like_sf"/>
</dbReference>
<feature type="domain" description="Reverse transcriptase" evidence="1">
    <location>
        <begin position="161"/>
        <end position="392"/>
    </location>
</feature>
<dbReference type="InterPro" id="IPR036397">
    <property type="entry name" value="RNaseH_sf"/>
</dbReference>
<proteinExistence type="predicted"/>
<sequence length="605" mass="69440">MEEFYQLNARVNLSETEDQLIAHYIGGLKLVIQDRLALQGVWTMIDAVNLTMESGKVKSIEEGGGEEEHVLEEDIYEGAKFAERDVGEEVACIVQRFLLTPKKSNDSQRHKIFRTRCTICNKACNMIINNGSSKNVVSKALIAWIKKGPEVQVLEVCKIPLSIGKYYKDEIAQSSGNNLVTKKDKPLFTNITGLDFFNPIEHEELQRQLNELLDKGLICESMSPCVVLALLTPKKDGSWRMCVDNHAINKITVKYRFPIPRLNDTLDRLEGHEVFTKLDLRSDYHQICIRLGDEWKTNFKTKDGLYEWLVMPFGLSNAPSTFMRLMNQVLHSFIGKFVVVYFDDILIYSKDEEEHLSHLREVLLALQANKLYINLKKCSFMTSHFLFLGFIVGKDGIQVDETKDTYAVDEDFGGIWAQCNNKEFVIDFLVQEGFLFRDASYVANLFFREIVRLHGIPHSITSDRDVKFLSHFWRTLWKLFDTSLKYSSTSHPQIDGQTEVANRTLSNVIRSVNGDKPKQWGAALPQIEFAFNSMPNHSTKKTPFEVVYASVPRHIVDLIRLPLSHDVNPNVEEFVERIQHIYQEVKKNLEEESSLQNCCRPTAVP</sequence>
<dbReference type="Gene3D" id="3.30.70.270">
    <property type="match status" value="1"/>
</dbReference>
<dbReference type="PROSITE" id="PS50878">
    <property type="entry name" value="RT_POL"/>
    <property type="match status" value="1"/>
</dbReference>
<dbReference type="InterPro" id="IPR000477">
    <property type="entry name" value="RT_dom"/>
</dbReference>
<dbReference type="InterPro" id="IPR050951">
    <property type="entry name" value="Retrovirus_Pol_polyprotein"/>
</dbReference>
<gene>
    <name evidence="3" type="ORF">VITISV_004407</name>
</gene>
<dbReference type="InterPro" id="IPR001584">
    <property type="entry name" value="Integrase_cat-core"/>
</dbReference>